<proteinExistence type="predicted"/>
<evidence type="ECO:0000313" key="2">
    <source>
        <dbReference type="Proteomes" id="UP001201161"/>
    </source>
</evidence>
<sequence>MTTDDTVDDIVAEAALQLWSAAQIDFDPFEVPSDEWPDDAVPVRDADIAVDARLELDDVRAALDRLDGERLVVGREAGTVSVLRVLPEDTPL</sequence>
<reference evidence="1 2" key="1">
    <citation type="submission" date="2022-01" db="EMBL/GenBank/DDBJ databases">
        <title>Nocardioides sp. nov., an actinomycete isolated from mining soil.</title>
        <authorList>
            <person name="Liu L."/>
        </authorList>
    </citation>
    <scope>NUCLEOTIDE SEQUENCE [LARGE SCALE GENOMIC DNA]</scope>
    <source>
        <strain evidence="1 2">KLBMP 9356</strain>
    </source>
</reference>
<accession>A0ABS9HCC0</accession>
<dbReference type="EMBL" id="JAKJHZ010000009">
    <property type="protein sequence ID" value="MCF6378840.1"/>
    <property type="molecule type" value="Genomic_DNA"/>
</dbReference>
<dbReference type="Proteomes" id="UP001201161">
    <property type="component" value="Unassembled WGS sequence"/>
</dbReference>
<evidence type="ECO:0000313" key="1">
    <source>
        <dbReference type="EMBL" id="MCF6378840.1"/>
    </source>
</evidence>
<evidence type="ECO:0008006" key="3">
    <source>
        <dbReference type="Google" id="ProtNLM"/>
    </source>
</evidence>
<comment type="caution">
    <text evidence="1">The sequence shown here is derived from an EMBL/GenBank/DDBJ whole genome shotgun (WGS) entry which is preliminary data.</text>
</comment>
<dbReference type="RefSeq" id="WP_236402910.1">
    <property type="nucleotide sequence ID" value="NZ_JAKJHZ010000009.1"/>
</dbReference>
<protein>
    <recommendedName>
        <fullName evidence="3">Halobacterial output domain-containing protein</fullName>
    </recommendedName>
</protein>
<organism evidence="1 2">
    <name type="scientific">Nocardioides potassii</name>
    <dbReference type="NCBI Taxonomy" id="2911371"/>
    <lineage>
        <taxon>Bacteria</taxon>
        <taxon>Bacillati</taxon>
        <taxon>Actinomycetota</taxon>
        <taxon>Actinomycetes</taxon>
        <taxon>Propionibacteriales</taxon>
        <taxon>Nocardioidaceae</taxon>
        <taxon>Nocardioides</taxon>
    </lineage>
</organism>
<keyword evidence="2" id="KW-1185">Reference proteome</keyword>
<gene>
    <name evidence="1" type="ORF">L2K70_14590</name>
</gene>
<name>A0ABS9HCC0_9ACTN</name>